<keyword evidence="4" id="KW-1003">Cell membrane</keyword>
<sequence length="334" mass="36638">MVAVLLALANVSCVKQKDLKKLSGNTQGTSYHISFWSNTPADLKTVEKNLNTELARIDQQLSNYRPDSAIEQFNALISDQALPVDAEIVNLIEQARAVSIASDGCYDLTIKPLFDLWGFNHDQLSAPDAATLKSTLQNIGLTQLERLDATHLRKHNANLRIDLSSIGQGYSVNRISNLLEQQHIDNYLVEIGGELQTRGQKPDGKPWRIALEKPLSGERTLHKIITIQRTTPLAIMTSGTYRHYFDVDGIRYSHILDARTGKPVTHSTVSVSVLHDDATQADAWSTALLCLGKTAGLAAANKAGIAALFIEQQGHAFNEFNSAAMATLQQVSIK</sequence>
<dbReference type="SUPFAM" id="SSF143631">
    <property type="entry name" value="ApbE-like"/>
    <property type="match status" value="1"/>
</dbReference>
<evidence type="ECO:0000256" key="13">
    <source>
        <dbReference type="ARBA" id="ARBA00023139"/>
    </source>
</evidence>
<evidence type="ECO:0000313" key="20">
    <source>
        <dbReference type="EMBL" id="SJM95302.1"/>
    </source>
</evidence>
<keyword evidence="7 18" id="KW-0808">Transferase</keyword>
<feature type="binding site" evidence="19">
    <location>
        <position position="165"/>
    </location>
    <ligand>
        <name>Mg(2+)</name>
        <dbReference type="ChEBI" id="CHEBI:18420"/>
    </ligand>
</feature>
<comment type="cofactor">
    <cofactor evidence="19">
        <name>Mg(2+)</name>
        <dbReference type="ChEBI" id="CHEBI:18420"/>
    </cofactor>
    <cofactor evidence="19">
        <name>Mn(2+)</name>
        <dbReference type="ChEBI" id="CHEBI:29035"/>
    </cofactor>
    <text evidence="19">Magnesium. Can also use manganese.</text>
</comment>
<dbReference type="GO" id="GO:0046872">
    <property type="term" value="F:metal ion binding"/>
    <property type="evidence" value="ECO:0007669"/>
    <property type="project" value="UniProtKB-UniRule"/>
</dbReference>
<evidence type="ECO:0000313" key="21">
    <source>
        <dbReference type="Proteomes" id="UP000195667"/>
    </source>
</evidence>
<comment type="subcellular location">
    <subcellularLocation>
        <location evidence="17">Cell inner membrane</location>
        <topology evidence="17">Lipid-anchor</topology>
        <orientation evidence="17">Periplasmic side</orientation>
    </subcellularLocation>
</comment>
<keyword evidence="11 18" id="KW-0460">Magnesium</keyword>
<dbReference type="AlphaFoldDB" id="A0A1R4HGE1"/>
<dbReference type="PIRSF" id="PIRSF006268">
    <property type="entry name" value="ApbE"/>
    <property type="match status" value="1"/>
</dbReference>
<dbReference type="PANTHER" id="PTHR30040:SF2">
    <property type="entry name" value="FAD:PROTEIN FMN TRANSFERASE"/>
    <property type="match status" value="1"/>
</dbReference>
<dbReference type="OrthoDB" id="9778595at2"/>
<keyword evidence="14 20" id="KW-0449">Lipoprotein</keyword>
<name>A0A1R4HGE1_9GAMM</name>
<dbReference type="EC" id="2.7.1.180" evidence="2 18"/>
<feature type="binding site" evidence="19">
    <location>
        <position position="282"/>
    </location>
    <ligand>
        <name>Mg(2+)</name>
        <dbReference type="ChEBI" id="CHEBI:18420"/>
    </ligand>
</feature>
<evidence type="ECO:0000256" key="18">
    <source>
        <dbReference type="PIRNR" id="PIRNR006268"/>
    </source>
</evidence>
<evidence type="ECO:0000256" key="16">
    <source>
        <dbReference type="ARBA" id="ARBA00048540"/>
    </source>
</evidence>
<evidence type="ECO:0000256" key="15">
    <source>
        <dbReference type="ARBA" id="ARBA00031306"/>
    </source>
</evidence>
<accession>A0A1R4HGE1</accession>
<keyword evidence="6 18" id="KW-0285">Flavoprotein</keyword>
<evidence type="ECO:0000256" key="12">
    <source>
        <dbReference type="ARBA" id="ARBA00023136"/>
    </source>
</evidence>
<keyword evidence="8 18" id="KW-0479">Metal-binding</keyword>
<keyword evidence="13" id="KW-0564">Palmitate</keyword>
<evidence type="ECO:0000256" key="11">
    <source>
        <dbReference type="ARBA" id="ARBA00022842"/>
    </source>
</evidence>
<proteinExistence type="inferred from homology"/>
<dbReference type="InterPro" id="IPR024932">
    <property type="entry name" value="ApbE"/>
</dbReference>
<gene>
    <name evidence="20" type="ORF">CRENPOLYSF1_670031</name>
</gene>
<dbReference type="EMBL" id="FUKI01000145">
    <property type="protein sequence ID" value="SJM95302.1"/>
    <property type="molecule type" value="Genomic_DNA"/>
</dbReference>
<dbReference type="FunFam" id="3.10.520.10:FF:000001">
    <property type="entry name" value="FAD:protein FMN transferase"/>
    <property type="match status" value="1"/>
</dbReference>
<evidence type="ECO:0000256" key="19">
    <source>
        <dbReference type="PIRSR" id="PIRSR006268-2"/>
    </source>
</evidence>
<feature type="binding site" evidence="19">
    <location>
        <position position="286"/>
    </location>
    <ligand>
        <name>Mg(2+)</name>
        <dbReference type="ChEBI" id="CHEBI:18420"/>
    </ligand>
</feature>
<evidence type="ECO:0000256" key="4">
    <source>
        <dbReference type="ARBA" id="ARBA00022475"/>
    </source>
</evidence>
<comment type="catalytic activity">
    <reaction evidence="16 18">
        <text>L-threonyl-[protein] + FAD = FMN-L-threonyl-[protein] + AMP + H(+)</text>
        <dbReference type="Rhea" id="RHEA:36847"/>
        <dbReference type="Rhea" id="RHEA-COMP:11060"/>
        <dbReference type="Rhea" id="RHEA-COMP:11061"/>
        <dbReference type="ChEBI" id="CHEBI:15378"/>
        <dbReference type="ChEBI" id="CHEBI:30013"/>
        <dbReference type="ChEBI" id="CHEBI:57692"/>
        <dbReference type="ChEBI" id="CHEBI:74257"/>
        <dbReference type="ChEBI" id="CHEBI:456215"/>
        <dbReference type="EC" id="2.7.1.180"/>
    </reaction>
</comment>
<evidence type="ECO:0000256" key="6">
    <source>
        <dbReference type="ARBA" id="ARBA00022630"/>
    </source>
</evidence>
<evidence type="ECO:0000256" key="8">
    <source>
        <dbReference type="ARBA" id="ARBA00022723"/>
    </source>
</evidence>
<dbReference type="Gene3D" id="3.10.520.10">
    <property type="entry name" value="ApbE-like domains"/>
    <property type="match status" value="1"/>
</dbReference>
<dbReference type="InterPro" id="IPR003374">
    <property type="entry name" value="ApbE-like_sf"/>
</dbReference>
<evidence type="ECO:0000256" key="14">
    <source>
        <dbReference type="ARBA" id="ARBA00023288"/>
    </source>
</evidence>
<evidence type="ECO:0000256" key="17">
    <source>
        <dbReference type="ARBA" id="ARBA00060485"/>
    </source>
</evidence>
<evidence type="ECO:0000256" key="1">
    <source>
        <dbReference type="ARBA" id="ARBA00008282"/>
    </source>
</evidence>
<dbReference type="Proteomes" id="UP000195667">
    <property type="component" value="Unassembled WGS sequence"/>
</dbReference>
<keyword evidence="21" id="KW-1185">Reference proteome</keyword>
<evidence type="ECO:0000256" key="2">
    <source>
        <dbReference type="ARBA" id="ARBA00011955"/>
    </source>
</evidence>
<keyword evidence="9" id="KW-0732">Signal</keyword>
<evidence type="ECO:0000256" key="5">
    <source>
        <dbReference type="ARBA" id="ARBA00022519"/>
    </source>
</evidence>
<reference evidence="21" key="1">
    <citation type="submission" date="2017-02" db="EMBL/GenBank/DDBJ databases">
        <authorList>
            <person name="Daims H."/>
        </authorList>
    </citation>
    <scope>NUCLEOTIDE SEQUENCE [LARGE SCALE GENOMIC DNA]</scope>
</reference>
<evidence type="ECO:0000256" key="7">
    <source>
        <dbReference type="ARBA" id="ARBA00022679"/>
    </source>
</evidence>
<keyword evidence="10 18" id="KW-0274">FAD</keyword>
<evidence type="ECO:0000256" key="10">
    <source>
        <dbReference type="ARBA" id="ARBA00022827"/>
    </source>
</evidence>
<evidence type="ECO:0000256" key="9">
    <source>
        <dbReference type="ARBA" id="ARBA00022729"/>
    </source>
</evidence>
<evidence type="ECO:0000256" key="3">
    <source>
        <dbReference type="ARBA" id="ARBA00016337"/>
    </source>
</evidence>
<dbReference type="GO" id="GO:0016740">
    <property type="term" value="F:transferase activity"/>
    <property type="evidence" value="ECO:0007669"/>
    <property type="project" value="UniProtKB-UniRule"/>
</dbReference>
<dbReference type="PANTHER" id="PTHR30040">
    <property type="entry name" value="THIAMINE BIOSYNTHESIS LIPOPROTEIN APBE"/>
    <property type="match status" value="1"/>
</dbReference>
<organism evidence="20 21">
    <name type="scientific">Crenothrix polyspora</name>
    <dbReference type="NCBI Taxonomy" id="360316"/>
    <lineage>
        <taxon>Bacteria</taxon>
        <taxon>Pseudomonadati</taxon>
        <taxon>Pseudomonadota</taxon>
        <taxon>Gammaproteobacteria</taxon>
        <taxon>Methylococcales</taxon>
        <taxon>Crenotrichaceae</taxon>
        <taxon>Crenothrix</taxon>
    </lineage>
</organism>
<protein>
    <recommendedName>
        <fullName evidence="3 18">FAD:protein FMN transferase</fullName>
        <ecNumber evidence="2 18">2.7.1.180</ecNumber>
    </recommendedName>
    <alternativeName>
        <fullName evidence="15 18">Flavin transferase</fullName>
    </alternativeName>
</protein>
<comment type="similarity">
    <text evidence="1 18">Belongs to the ApbE family.</text>
</comment>
<dbReference type="Pfam" id="PF02424">
    <property type="entry name" value="ApbE"/>
    <property type="match status" value="1"/>
</dbReference>
<keyword evidence="5" id="KW-0997">Cell inner membrane</keyword>
<dbReference type="GO" id="GO:0005886">
    <property type="term" value="C:plasma membrane"/>
    <property type="evidence" value="ECO:0007669"/>
    <property type="project" value="UniProtKB-SubCell"/>
</dbReference>
<keyword evidence="12" id="KW-0472">Membrane</keyword>